<evidence type="ECO:0000256" key="4">
    <source>
        <dbReference type="ARBA" id="ARBA00022723"/>
    </source>
</evidence>
<dbReference type="Proteomes" id="UP001234495">
    <property type="component" value="Unassembled WGS sequence"/>
</dbReference>
<evidence type="ECO:0000256" key="6">
    <source>
        <dbReference type="ARBA" id="ARBA00023004"/>
    </source>
</evidence>
<reference evidence="9 10" key="1">
    <citation type="submission" date="2023-07" db="EMBL/GenBank/DDBJ databases">
        <title>Genomic Encyclopedia of Type Strains, Phase IV (KMG-IV): sequencing the most valuable type-strain genomes for metagenomic binning, comparative biology and taxonomic classification.</title>
        <authorList>
            <person name="Goeker M."/>
        </authorList>
    </citation>
    <scope>NUCLEOTIDE SEQUENCE [LARGE SCALE GENOMIC DNA]</scope>
    <source>
        <strain evidence="9 10">DSM 29005</strain>
    </source>
</reference>
<comment type="cofactor">
    <cofactor evidence="1">
        <name>Mo-bis(molybdopterin guanine dinucleotide)</name>
        <dbReference type="ChEBI" id="CHEBI:60539"/>
    </cofactor>
</comment>
<keyword evidence="5" id="KW-0560">Oxidoreductase</keyword>
<comment type="caution">
    <text evidence="9">The sequence shown here is derived from an EMBL/GenBank/DDBJ whole genome shotgun (WGS) entry which is preliminary data.</text>
</comment>
<organism evidence="9 10">
    <name type="scientific">Metabacillus malikii</name>
    <dbReference type="NCBI Taxonomy" id="1504265"/>
    <lineage>
        <taxon>Bacteria</taxon>
        <taxon>Bacillati</taxon>
        <taxon>Bacillota</taxon>
        <taxon>Bacilli</taxon>
        <taxon>Bacillales</taxon>
        <taxon>Bacillaceae</taxon>
        <taxon>Metabacillus</taxon>
    </lineage>
</organism>
<accession>A0ABT9ZLL2</accession>
<dbReference type="EMBL" id="JAUSUD010000032">
    <property type="protein sequence ID" value="MDQ0233173.1"/>
    <property type="molecule type" value="Genomic_DNA"/>
</dbReference>
<dbReference type="RefSeq" id="WP_307346122.1">
    <property type="nucleotide sequence ID" value="NZ_JAUSUD010000032.1"/>
</dbReference>
<dbReference type="InterPro" id="IPR006963">
    <property type="entry name" value="Mopterin_OxRdtase_4Fe-4S_dom"/>
</dbReference>
<protein>
    <submittedName>
        <fullName evidence="9">Anaerobic selenocysteine-containing dehydrogenase</fullName>
    </submittedName>
</protein>
<dbReference type="Gene3D" id="2.40.40.20">
    <property type="match status" value="1"/>
</dbReference>
<keyword evidence="10" id="KW-1185">Reference proteome</keyword>
<dbReference type="Gene3D" id="2.20.25.90">
    <property type="entry name" value="ADC-like domains"/>
    <property type="match status" value="1"/>
</dbReference>
<keyword evidence="3" id="KW-0500">Molybdenum</keyword>
<dbReference type="SUPFAM" id="SSF50692">
    <property type="entry name" value="ADC-like"/>
    <property type="match status" value="1"/>
</dbReference>
<keyword evidence="4" id="KW-0479">Metal-binding</keyword>
<dbReference type="InterPro" id="IPR009010">
    <property type="entry name" value="Asp_de-COase-like_dom_sf"/>
</dbReference>
<evidence type="ECO:0000256" key="3">
    <source>
        <dbReference type="ARBA" id="ARBA00022505"/>
    </source>
</evidence>
<evidence type="ECO:0000313" key="9">
    <source>
        <dbReference type="EMBL" id="MDQ0233173.1"/>
    </source>
</evidence>
<dbReference type="InterPro" id="IPR050612">
    <property type="entry name" value="Prok_Mopterin_Oxidored"/>
</dbReference>
<dbReference type="PANTHER" id="PTHR43742">
    <property type="entry name" value="TRIMETHYLAMINE-N-OXIDE REDUCTASE"/>
    <property type="match status" value="1"/>
</dbReference>
<dbReference type="InterPro" id="IPR006655">
    <property type="entry name" value="Mopterin_OxRdtase_prok_CS"/>
</dbReference>
<keyword evidence="6" id="KW-0408">Iron</keyword>
<dbReference type="Pfam" id="PF01568">
    <property type="entry name" value="Molydop_binding"/>
    <property type="match status" value="1"/>
</dbReference>
<keyword evidence="7" id="KW-0411">Iron-sulfur</keyword>
<dbReference type="PROSITE" id="PS51669">
    <property type="entry name" value="4FE4S_MOW_BIS_MGD"/>
    <property type="match status" value="1"/>
</dbReference>
<dbReference type="CDD" id="cd02766">
    <property type="entry name" value="MopB_3"/>
    <property type="match status" value="1"/>
</dbReference>
<dbReference type="Gene3D" id="3.30.2070.10">
    <property type="entry name" value="Formate dehydrogenase/DMSO reductase"/>
    <property type="match status" value="1"/>
</dbReference>
<sequence>MKQVFKTSCPLNCWDNCGFEVTVENGKVTKVEGDKDHPITKGKICGRGRMLEGKTNSTERVTTPLKRVNGVLTEISWNQALDEIAGKMQVIKQEFGGTAILHSHDYANSGLLKNLDKRFFNCFGGVTELVGSICWGSGIESQTWDFGDSYSHSPEDLKNSRHVIVWGRNVARTNMHLFQELQAAKKRGVTITVIDPIFNATAKIAHNYISVKPGMDGLFAIGVMKQIITNHQYDKHFIENYTVGFHDLLDLLNQFSMDDILIKTEVSIQDIDLIANKYCDGPTSTFIGLGMQRYANGGNTIRLIDALIAISGNIGVPGGGANFGNLQVGQQFSMNELTLSNKKQLSRQFTMMEQAEEILNAKNPEIKMIFVTCGNPLGQVPNTNKVREAFESVETLIVVDHFLTDTAELADYVLPTTTVFEEEDIYYSSMYHHYVNYGPKLVEAPGMAKSDLWIWTQLANRLGFQKEFAYNRGEFLEMGLMRLNDFGITLNELITNKRLPLPVQDTPWKERQFKTPSGKFEFTSEYANKRGMIGKPQYLLPKESKFSDPVLASYYPYQLLSIHPLRSNHSQHYPLIEGLQTNKIEISNDIALEKEIRDGERIKIYNNRGTLEGVAKVLPRAHKGTINVDEGQWRRFGGSVNQLTLDENSDNGKGSILYDCLVNIEKLE</sequence>
<gene>
    <name evidence="9" type="ORF">J2S19_004514</name>
</gene>
<evidence type="ECO:0000256" key="2">
    <source>
        <dbReference type="ARBA" id="ARBA00010312"/>
    </source>
</evidence>
<dbReference type="Gene3D" id="3.40.228.10">
    <property type="entry name" value="Dimethylsulfoxide Reductase, domain 2"/>
    <property type="match status" value="1"/>
</dbReference>
<evidence type="ECO:0000256" key="7">
    <source>
        <dbReference type="ARBA" id="ARBA00023014"/>
    </source>
</evidence>
<dbReference type="PANTHER" id="PTHR43742:SF6">
    <property type="entry name" value="OXIDOREDUCTASE YYAE-RELATED"/>
    <property type="match status" value="1"/>
</dbReference>
<dbReference type="Gene3D" id="3.40.50.740">
    <property type="match status" value="1"/>
</dbReference>
<comment type="similarity">
    <text evidence="2">Belongs to the prokaryotic molybdopterin-containing oxidoreductase family.</text>
</comment>
<evidence type="ECO:0000259" key="8">
    <source>
        <dbReference type="PROSITE" id="PS51669"/>
    </source>
</evidence>
<dbReference type="PROSITE" id="PS00490">
    <property type="entry name" value="MOLYBDOPTERIN_PROK_2"/>
    <property type="match status" value="1"/>
</dbReference>
<dbReference type="SMART" id="SM00926">
    <property type="entry name" value="Molybdop_Fe4S4"/>
    <property type="match status" value="1"/>
</dbReference>
<dbReference type="Pfam" id="PF04879">
    <property type="entry name" value="Molybdop_Fe4S4"/>
    <property type="match status" value="1"/>
</dbReference>
<evidence type="ECO:0000256" key="1">
    <source>
        <dbReference type="ARBA" id="ARBA00001942"/>
    </source>
</evidence>
<evidence type="ECO:0000313" key="10">
    <source>
        <dbReference type="Proteomes" id="UP001234495"/>
    </source>
</evidence>
<dbReference type="InterPro" id="IPR006656">
    <property type="entry name" value="Mopterin_OxRdtase"/>
</dbReference>
<dbReference type="SUPFAM" id="SSF53706">
    <property type="entry name" value="Formate dehydrogenase/DMSO reductase, domains 1-3"/>
    <property type="match status" value="1"/>
</dbReference>
<dbReference type="Pfam" id="PF00384">
    <property type="entry name" value="Molybdopterin"/>
    <property type="match status" value="1"/>
</dbReference>
<name>A0ABT9ZLL2_9BACI</name>
<dbReference type="InterPro" id="IPR006657">
    <property type="entry name" value="MoPterin_dinucl-bd_dom"/>
</dbReference>
<proteinExistence type="inferred from homology"/>
<evidence type="ECO:0000256" key="5">
    <source>
        <dbReference type="ARBA" id="ARBA00023002"/>
    </source>
</evidence>
<feature type="domain" description="4Fe-4S Mo/W bis-MGD-type" evidence="8">
    <location>
        <begin position="2"/>
        <end position="59"/>
    </location>
</feature>